<dbReference type="PANTHER" id="PTHR42718:SF9">
    <property type="entry name" value="MAJOR FACILITATOR SUPERFAMILY MULTIDRUG TRANSPORTER MFSC"/>
    <property type="match status" value="1"/>
</dbReference>
<gene>
    <name evidence="10" type="ORF">NN4_08880</name>
</gene>
<dbReference type="RefSeq" id="WP_147128657.1">
    <property type="nucleotide sequence ID" value="NZ_BJXA01000003.1"/>
</dbReference>
<feature type="transmembrane region" description="Helical" evidence="8">
    <location>
        <begin position="238"/>
        <end position="256"/>
    </location>
</feature>
<feature type="transmembrane region" description="Helical" evidence="8">
    <location>
        <begin position="414"/>
        <end position="437"/>
    </location>
</feature>
<dbReference type="InterPro" id="IPR020846">
    <property type="entry name" value="MFS_dom"/>
</dbReference>
<feature type="transmembrane region" description="Helical" evidence="8">
    <location>
        <begin position="55"/>
        <end position="77"/>
    </location>
</feature>
<protein>
    <submittedName>
        <fullName evidence="10">MFS transporter</fullName>
    </submittedName>
</protein>
<keyword evidence="11" id="KW-1185">Reference proteome</keyword>
<comment type="caution">
    <text evidence="10">The sequence shown here is derived from an EMBL/GenBank/DDBJ whole genome shotgun (WGS) entry which is preliminary data.</text>
</comment>
<feature type="domain" description="Major facilitator superfamily (MFS) profile" evidence="9">
    <location>
        <begin position="20"/>
        <end position="467"/>
    </location>
</feature>
<evidence type="ECO:0000313" key="11">
    <source>
        <dbReference type="Proteomes" id="UP000321424"/>
    </source>
</evidence>
<dbReference type="NCBIfam" id="TIGR00711">
    <property type="entry name" value="efflux_EmrB"/>
    <property type="match status" value="1"/>
</dbReference>
<reference evidence="10 11" key="1">
    <citation type="submission" date="2019-07" db="EMBL/GenBank/DDBJ databases">
        <title>Whole genome shotgun sequence of Nocardia ninae NBRC 108245.</title>
        <authorList>
            <person name="Hosoyama A."/>
            <person name="Uohara A."/>
            <person name="Ohji S."/>
            <person name="Ichikawa N."/>
        </authorList>
    </citation>
    <scope>NUCLEOTIDE SEQUENCE [LARGE SCALE GENOMIC DNA]</scope>
    <source>
        <strain evidence="10 11">NBRC 108245</strain>
    </source>
</reference>
<name>A0A511M6Y0_9NOCA</name>
<dbReference type="PRINTS" id="PR01036">
    <property type="entry name" value="TCRTETB"/>
</dbReference>
<feature type="transmembrane region" description="Helical" evidence="8">
    <location>
        <begin position="89"/>
        <end position="112"/>
    </location>
</feature>
<dbReference type="AlphaFoldDB" id="A0A511M6Y0"/>
<evidence type="ECO:0000256" key="7">
    <source>
        <dbReference type="ARBA" id="ARBA00023136"/>
    </source>
</evidence>
<evidence type="ECO:0000256" key="8">
    <source>
        <dbReference type="SAM" id="Phobius"/>
    </source>
</evidence>
<feature type="transmembrane region" description="Helical" evidence="8">
    <location>
        <begin position="175"/>
        <end position="196"/>
    </location>
</feature>
<dbReference type="CDD" id="cd17321">
    <property type="entry name" value="MFS_MMR_MDR_like"/>
    <property type="match status" value="1"/>
</dbReference>
<feature type="transmembrane region" description="Helical" evidence="8">
    <location>
        <begin position="118"/>
        <end position="136"/>
    </location>
</feature>
<feature type="transmembrane region" description="Helical" evidence="8">
    <location>
        <begin position="268"/>
        <end position="294"/>
    </location>
</feature>
<dbReference type="Pfam" id="PF07690">
    <property type="entry name" value="MFS_1"/>
    <property type="match status" value="1"/>
</dbReference>
<keyword evidence="6 8" id="KW-1133">Transmembrane helix</keyword>
<evidence type="ECO:0000256" key="1">
    <source>
        <dbReference type="ARBA" id="ARBA00004651"/>
    </source>
</evidence>
<proteinExistence type="inferred from homology"/>
<dbReference type="GO" id="GO:0022857">
    <property type="term" value="F:transmembrane transporter activity"/>
    <property type="evidence" value="ECO:0007669"/>
    <property type="project" value="InterPro"/>
</dbReference>
<dbReference type="PANTHER" id="PTHR42718">
    <property type="entry name" value="MAJOR FACILITATOR SUPERFAMILY MULTIDRUG TRANSPORTER MFSC"/>
    <property type="match status" value="1"/>
</dbReference>
<organism evidence="10 11">
    <name type="scientific">Nocardia ninae NBRC 108245</name>
    <dbReference type="NCBI Taxonomy" id="1210091"/>
    <lineage>
        <taxon>Bacteria</taxon>
        <taxon>Bacillati</taxon>
        <taxon>Actinomycetota</taxon>
        <taxon>Actinomycetes</taxon>
        <taxon>Mycobacteriales</taxon>
        <taxon>Nocardiaceae</taxon>
        <taxon>Nocardia</taxon>
    </lineage>
</organism>
<dbReference type="GO" id="GO:0005886">
    <property type="term" value="C:plasma membrane"/>
    <property type="evidence" value="ECO:0007669"/>
    <property type="project" value="UniProtKB-SubCell"/>
</dbReference>
<evidence type="ECO:0000256" key="2">
    <source>
        <dbReference type="ARBA" id="ARBA00008537"/>
    </source>
</evidence>
<evidence type="ECO:0000256" key="4">
    <source>
        <dbReference type="ARBA" id="ARBA00022475"/>
    </source>
</evidence>
<dbReference type="InterPro" id="IPR004638">
    <property type="entry name" value="EmrB-like"/>
</dbReference>
<comment type="subcellular location">
    <subcellularLocation>
        <location evidence="1">Cell membrane</location>
        <topology evidence="1">Multi-pass membrane protein</topology>
    </subcellularLocation>
</comment>
<feature type="transmembrane region" description="Helical" evidence="8">
    <location>
        <begin position="143"/>
        <end position="163"/>
    </location>
</feature>
<evidence type="ECO:0000256" key="5">
    <source>
        <dbReference type="ARBA" id="ARBA00022692"/>
    </source>
</evidence>
<keyword evidence="4" id="KW-1003">Cell membrane</keyword>
<dbReference type="EMBL" id="BJXA01000003">
    <property type="protein sequence ID" value="GEM36369.1"/>
    <property type="molecule type" value="Genomic_DNA"/>
</dbReference>
<feature type="transmembrane region" description="Helical" evidence="8">
    <location>
        <begin position="339"/>
        <end position="359"/>
    </location>
</feature>
<comment type="similarity">
    <text evidence="2">Belongs to the major facilitator superfamily. EmrB family.</text>
</comment>
<feature type="transmembrane region" description="Helical" evidence="8">
    <location>
        <begin position="443"/>
        <end position="462"/>
    </location>
</feature>
<accession>A0A511M6Y0</accession>
<dbReference type="Gene3D" id="1.20.1720.10">
    <property type="entry name" value="Multidrug resistance protein D"/>
    <property type="match status" value="1"/>
</dbReference>
<dbReference type="InterPro" id="IPR011701">
    <property type="entry name" value="MFS"/>
</dbReference>
<dbReference type="OrthoDB" id="9781469at2"/>
<feature type="transmembrane region" description="Helical" evidence="8">
    <location>
        <begin position="365"/>
        <end position="393"/>
    </location>
</feature>
<evidence type="ECO:0000313" key="10">
    <source>
        <dbReference type="EMBL" id="GEM36369.1"/>
    </source>
</evidence>
<dbReference type="Gene3D" id="1.20.1250.20">
    <property type="entry name" value="MFS general substrate transporter like domains"/>
    <property type="match status" value="1"/>
</dbReference>
<evidence type="ECO:0000256" key="3">
    <source>
        <dbReference type="ARBA" id="ARBA00022448"/>
    </source>
</evidence>
<feature type="transmembrane region" description="Helical" evidence="8">
    <location>
        <begin position="208"/>
        <end position="226"/>
    </location>
</feature>
<keyword evidence="3" id="KW-0813">Transport</keyword>
<sequence>MSISAPVAPSVPKTIRQATVLAVCCTAVVMANVDTTAVNVALPAIGRGLDGSVAGAQWVVAAYTLTLACLLTLSGSLADRIGRRTIFQIGLAIFAMSSLLCSLAPSIGWLVAFRVMQAVGGSMLTPVAMAIISAVFTEPGQRVRAIGIWSGSIGIGMAAGPVIGGLLVETIGWEAVFWINVPIAVTALALTFLVVPQSKSERPRALDPVGQLLVIGVLGLLVFAIIEGPHRGWLAPETLGSFAGSAVCLAALLRYAPRHPHPLIDLRVFRSVPFTGAFVIAILAFAAMGGFLFLNTFYLQEIRHDSPLMAGLALVPMAAAMFVFGPMSGRIVASRGARSALSTGAVVATAAAAVLTLTFDGSANLLLLIGYAMFGAGIGLIYTPITATAVAGLPPAQAGVAASLASTSRQIGQSLGVAVIGSLIASHPGALTSAAAFQPPAHLGWLTITGLCAAALVAARISTAPKAVRARF</sequence>
<dbReference type="PROSITE" id="PS50850">
    <property type="entry name" value="MFS"/>
    <property type="match status" value="1"/>
</dbReference>
<keyword evidence="7 8" id="KW-0472">Membrane</keyword>
<feature type="transmembrane region" description="Helical" evidence="8">
    <location>
        <begin position="306"/>
        <end position="327"/>
    </location>
</feature>
<keyword evidence="5 8" id="KW-0812">Transmembrane</keyword>
<evidence type="ECO:0000256" key="6">
    <source>
        <dbReference type="ARBA" id="ARBA00022989"/>
    </source>
</evidence>
<evidence type="ECO:0000259" key="9">
    <source>
        <dbReference type="PROSITE" id="PS50850"/>
    </source>
</evidence>
<dbReference type="InterPro" id="IPR036259">
    <property type="entry name" value="MFS_trans_sf"/>
</dbReference>
<dbReference type="Proteomes" id="UP000321424">
    <property type="component" value="Unassembled WGS sequence"/>
</dbReference>
<dbReference type="SUPFAM" id="SSF103473">
    <property type="entry name" value="MFS general substrate transporter"/>
    <property type="match status" value="1"/>
</dbReference>